<reference evidence="1 2" key="1">
    <citation type="submission" date="2019-03" db="EMBL/GenBank/DDBJ databases">
        <title>First draft genome of Liparis tanakae, snailfish: a comprehensive survey of snailfish specific genes.</title>
        <authorList>
            <person name="Kim W."/>
            <person name="Song I."/>
            <person name="Jeong J.-H."/>
            <person name="Kim D."/>
            <person name="Kim S."/>
            <person name="Ryu S."/>
            <person name="Song J.Y."/>
            <person name="Lee S.K."/>
        </authorList>
    </citation>
    <scope>NUCLEOTIDE SEQUENCE [LARGE SCALE GENOMIC DNA]</scope>
    <source>
        <tissue evidence="1">Muscle</tissue>
    </source>
</reference>
<proteinExistence type="predicted"/>
<sequence length="59" mass="6568">MPCRCIRTSMDEVKRVIVAALQHSLRLLRAPVSGFEVRLRVEEPHGLVAVLLCDGEPLS</sequence>
<protein>
    <submittedName>
        <fullName evidence="1">Uncharacterized protein</fullName>
    </submittedName>
</protein>
<name>A0A4Z2FWT2_9TELE</name>
<organism evidence="1 2">
    <name type="scientific">Liparis tanakae</name>
    <name type="common">Tanaka's snailfish</name>
    <dbReference type="NCBI Taxonomy" id="230148"/>
    <lineage>
        <taxon>Eukaryota</taxon>
        <taxon>Metazoa</taxon>
        <taxon>Chordata</taxon>
        <taxon>Craniata</taxon>
        <taxon>Vertebrata</taxon>
        <taxon>Euteleostomi</taxon>
        <taxon>Actinopterygii</taxon>
        <taxon>Neopterygii</taxon>
        <taxon>Teleostei</taxon>
        <taxon>Neoteleostei</taxon>
        <taxon>Acanthomorphata</taxon>
        <taxon>Eupercaria</taxon>
        <taxon>Perciformes</taxon>
        <taxon>Cottioidei</taxon>
        <taxon>Cottales</taxon>
        <taxon>Liparidae</taxon>
        <taxon>Liparis</taxon>
    </lineage>
</organism>
<gene>
    <name evidence="1" type="ORF">EYF80_044557</name>
</gene>
<accession>A0A4Z2FWT2</accession>
<evidence type="ECO:0000313" key="2">
    <source>
        <dbReference type="Proteomes" id="UP000314294"/>
    </source>
</evidence>
<dbReference type="AlphaFoldDB" id="A0A4Z2FWT2"/>
<dbReference type="Proteomes" id="UP000314294">
    <property type="component" value="Unassembled WGS sequence"/>
</dbReference>
<comment type="caution">
    <text evidence="1">The sequence shown here is derived from an EMBL/GenBank/DDBJ whole genome shotgun (WGS) entry which is preliminary data.</text>
</comment>
<dbReference type="EMBL" id="SRLO01000858">
    <property type="protein sequence ID" value="TNN45233.1"/>
    <property type="molecule type" value="Genomic_DNA"/>
</dbReference>
<keyword evidence="2" id="KW-1185">Reference proteome</keyword>
<evidence type="ECO:0000313" key="1">
    <source>
        <dbReference type="EMBL" id="TNN45233.1"/>
    </source>
</evidence>